<dbReference type="EMBL" id="FOKV01000006">
    <property type="protein sequence ID" value="SFC60652.1"/>
    <property type="molecule type" value="Genomic_DNA"/>
</dbReference>
<dbReference type="CDD" id="cd08023">
    <property type="entry name" value="GH16_laminarinase_like"/>
    <property type="match status" value="1"/>
</dbReference>
<dbReference type="PANTHER" id="PTHR10963:SF55">
    <property type="entry name" value="GLYCOSIDE HYDROLASE FAMILY 16 PROTEIN"/>
    <property type="match status" value="1"/>
</dbReference>
<dbReference type="PANTHER" id="PTHR10963">
    <property type="entry name" value="GLYCOSYL HYDROLASE-RELATED"/>
    <property type="match status" value="1"/>
</dbReference>
<dbReference type="Proteomes" id="UP000199438">
    <property type="component" value="Unassembled WGS sequence"/>
</dbReference>
<dbReference type="STRING" id="1334022.SAMN04487907_10631"/>
<accession>A0A1I1KK48</accession>
<evidence type="ECO:0000256" key="1">
    <source>
        <dbReference type="ARBA" id="ARBA00006865"/>
    </source>
</evidence>
<dbReference type="InterPro" id="IPR000757">
    <property type="entry name" value="Beta-glucanase-like"/>
</dbReference>
<proteinExistence type="inferred from homology"/>
<dbReference type="PROSITE" id="PS51762">
    <property type="entry name" value="GH16_2"/>
    <property type="match status" value="1"/>
</dbReference>
<evidence type="ECO:0000259" key="3">
    <source>
        <dbReference type="PROSITE" id="PS51762"/>
    </source>
</evidence>
<dbReference type="RefSeq" id="WP_092543365.1">
    <property type="nucleotide sequence ID" value="NZ_FOKV01000006.1"/>
</dbReference>
<evidence type="ECO:0000256" key="2">
    <source>
        <dbReference type="SAM" id="SignalP"/>
    </source>
</evidence>
<comment type="similarity">
    <text evidence="1">Belongs to the glycosyl hydrolase 16 family.</text>
</comment>
<name>A0A1I1KK48_9FLAO</name>
<sequence>MFQKISILVILALFFQSCAAQQKSSVPEGYKLIWADEFEDGTKPNPEFWSYENGFVRNEELQWYQVENANIQDGKLVISGKKESIKNLQYQPESRNWKENREFAEYTSASINTNGKFDFQFGILEVKAKIDTSMGMWPAIWTLGIEKGWPSNGEIDVMEYYLVDQKPAILANAAWKGKTSYVSWDSEKIPFSEFLQKDPKWADKYHIWKMDWTADSIKIYLDNQLLNTIDLTTTKNPDGFNPFHQPHYILLNLAIGGNGGDPSSTSFPRKYEVDYVRVYQKK</sequence>
<evidence type="ECO:0000313" key="5">
    <source>
        <dbReference type="Proteomes" id="UP000199438"/>
    </source>
</evidence>
<feature type="signal peptide" evidence="2">
    <location>
        <begin position="1"/>
        <end position="19"/>
    </location>
</feature>
<dbReference type="GO" id="GO:0005975">
    <property type="term" value="P:carbohydrate metabolic process"/>
    <property type="evidence" value="ECO:0007669"/>
    <property type="project" value="InterPro"/>
</dbReference>
<evidence type="ECO:0000313" key="4">
    <source>
        <dbReference type="EMBL" id="SFC60652.1"/>
    </source>
</evidence>
<keyword evidence="4" id="KW-0378">Hydrolase</keyword>
<dbReference type="Gene3D" id="2.60.120.200">
    <property type="match status" value="1"/>
</dbReference>
<dbReference type="Pfam" id="PF00722">
    <property type="entry name" value="Glyco_hydro_16"/>
    <property type="match status" value="1"/>
</dbReference>
<feature type="chain" id="PRO_5011458302" evidence="2">
    <location>
        <begin position="20"/>
        <end position="282"/>
    </location>
</feature>
<dbReference type="SUPFAM" id="SSF49899">
    <property type="entry name" value="Concanavalin A-like lectins/glucanases"/>
    <property type="match status" value="1"/>
</dbReference>
<reference evidence="5" key="1">
    <citation type="submission" date="2016-10" db="EMBL/GenBank/DDBJ databases">
        <authorList>
            <person name="Varghese N."/>
            <person name="Submissions S."/>
        </authorList>
    </citation>
    <scope>NUCLEOTIDE SEQUENCE [LARGE SCALE GENOMIC DNA]</scope>
    <source>
        <strain evidence="5">DSM 24499</strain>
    </source>
</reference>
<feature type="domain" description="GH16" evidence="3">
    <location>
        <begin position="36"/>
        <end position="282"/>
    </location>
</feature>
<dbReference type="GO" id="GO:0004553">
    <property type="term" value="F:hydrolase activity, hydrolyzing O-glycosyl compounds"/>
    <property type="evidence" value="ECO:0007669"/>
    <property type="project" value="InterPro"/>
</dbReference>
<gene>
    <name evidence="4" type="ORF">SAMN04487907_10631</name>
</gene>
<keyword evidence="2" id="KW-0732">Signal</keyword>
<protein>
    <submittedName>
        <fullName evidence="4">Glycosyl hydrolases family 16</fullName>
    </submittedName>
</protein>
<dbReference type="OrthoDB" id="9809583at2"/>
<dbReference type="InterPro" id="IPR013320">
    <property type="entry name" value="ConA-like_dom_sf"/>
</dbReference>
<dbReference type="PROSITE" id="PS51257">
    <property type="entry name" value="PROKAR_LIPOPROTEIN"/>
    <property type="match status" value="1"/>
</dbReference>
<keyword evidence="5" id="KW-1185">Reference proteome</keyword>
<dbReference type="InterPro" id="IPR050546">
    <property type="entry name" value="Glycosyl_Hydrlase_16"/>
</dbReference>
<organism evidence="4 5">
    <name type="scientific">Zunongwangia mangrovi</name>
    <dbReference type="NCBI Taxonomy" id="1334022"/>
    <lineage>
        <taxon>Bacteria</taxon>
        <taxon>Pseudomonadati</taxon>
        <taxon>Bacteroidota</taxon>
        <taxon>Flavobacteriia</taxon>
        <taxon>Flavobacteriales</taxon>
        <taxon>Flavobacteriaceae</taxon>
        <taxon>Zunongwangia</taxon>
    </lineage>
</organism>
<dbReference type="AlphaFoldDB" id="A0A1I1KK48"/>